<protein>
    <submittedName>
        <fullName evidence="1">Uncharacterized protein</fullName>
    </submittedName>
</protein>
<reference evidence="1" key="1">
    <citation type="submission" date="2014-09" db="EMBL/GenBank/DDBJ databases">
        <authorList>
            <person name="Magalhaes I.L.F."/>
            <person name="Oliveira U."/>
            <person name="Santos F.R."/>
            <person name="Vidigal T.H.D.A."/>
            <person name="Brescovit A.D."/>
            <person name="Santos A.J."/>
        </authorList>
    </citation>
    <scope>NUCLEOTIDE SEQUENCE</scope>
    <source>
        <tissue evidence="1">Shoot tissue taken approximately 20 cm above the soil surface</tissue>
    </source>
</reference>
<accession>A0A0A9AMQ3</accession>
<organism evidence="1">
    <name type="scientific">Arundo donax</name>
    <name type="common">Giant reed</name>
    <name type="synonym">Donax arundinaceus</name>
    <dbReference type="NCBI Taxonomy" id="35708"/>
    <lineage>
        <taxon>Eukaryota</taxon>
        <taxon>Viridiplantae</taxon>
        <taxon>Streptophyta</taxon>
        <taxon>Embryophyta</taxon>
        <taxon>Tracheophyta</taxon>
        <taxon>Spermatophyta</taxon>
        <taxon>Magnoliopsida</taxon>
        <taxon>Liliopsida</taxon>
        <taxon>Poales</taxon>
        <taxon>Poaceae</taxon>
        <taxon>PACMAD clade</taxon>
        <taxon>Arundinoideae</taxon>
        <taxon>Arundineae</taxon>
        <taxon>Arundo</taxon>
    </lineage>
</organism>
<reference evidence="1" key="2">
    <citation type="journal article" date="2015" name="Data Brief">
        <title>Shoot transcriptome of the giant reed, Arundo donax.</title>
        <authorList>
            <person name="Barrero R.A."/>
            <person name="Guerrero F.D."/>
            <person name="Moolhuijzen P."/>
            <person name="Goolsby J.A."/>
            <person name="Tidwell J."/>
            <person name="Bellgard S.E."/>
            <person name="Bellgard M.I."/>
        </authorList>
    </citation>
    <scope>NUCLEOTIDE SEQUENCE</scope>
    <source>
        <tissue evidence="1">Shoot tissue taken approximately 20 cm above the soil surface</tissue>
    </source>
</reference>
<name>A0A0A9AMQ3_ARUDO</name>
<evidence type="ECO:0000313" key="1">
    <source>
        <dbReference type="EMBL" id="JAD51108.1"/>
    </source>
</evidence>
<proteinExistence type="predicted"/>
<dbReference type="EMBL" id="GBRH01246787">
    <property type="protein sequence ID" value="JAD51108.1"/>
    <property type="molecule type" value="Transcribed_RNA"/>
</dbReference>
<dbReference type="AlphaFoldDB" id="A0A0A9AMQ3"/>
<sequence length="41" mass="4492">MPCYVNKKIIIFCFASFPSSPKSPPLCCPKASFSPLCRVSP</sequence>